<sequence>MWFARRPFLLMINTCQVPSFQQPIYYVNGHWGERNWIESPFNKPENENIILRCKSQDATQLAGVSEYHLQLSMAIGHTTFWKKEVYRQSRLLCLERHDIGGPANLPSLRNDLQRSEVQNIPIVSGGPASGSGLPSLSGAVEVTNGVYTDEESDSGSLLPASHLACLVVGLSDDGDWTTSKVDAMNTSTSRVPNFDTDEQHILVLVLRLYLIIISGRRGRSLEGKQTNTPSSRVQKGKASEENNPGGRSIRPKQYHVQAILAQRRHKNRKLQFKISRPVHSPSEPTRKNLSFLGDR</sequence>
<feature type="region of interest" description="Disordered" evidence="1">
    <location>
        <begin position="220"/>
        <end position="253"/>
    </location>
</feature>
<proteinExistence type="predicted"/>
<evidence type="ECO:0000256" key="1">
    <source>
        <dbReference type="SAM" id="MobiDB-lite"/>
    </source>
</evidence>
<reference evidence="2" key="1">
    <citation type="submission" date="2021-05" db="EMBL/GenBank/DDBJ databases">
        <authorList>
            <person name="Khan N."/>
        </authorList>
    </citation>
    <scope>NUCLEOTIDE SEQUENCE</scope>
</reference>
<dbReference type="AlphaFoldDB" id="A0A8J2IW63"/>
<dbReference type="Proteomes" id="UP000693738">
    <property type="component" value="Unassembled WGS sequence"/>
</dbReference>
<protein>
    <submittedName>
        <fullName evidence="2">Uncharacterized protein</fullName>
    </submittedName>
</protein>
<gene>
    <name evidence="2" type="ORF">FEQUK3_LOCUS10451</name>
</gene>
<feature type="compositionally biased region" description="Polar residues" evidence="1">
    <location>
        <begin position="223"/>
        <end position="233"/>
    </location>
</feature>
<evidence type="ECO:0000313" key="2">
    <source>
        <dbReference type="EMBL" id="CAG7564717.1"/>
    </source>
</evidence>
<comment type="caution">
    <text evidence="2">The sequence shown here is derived from an EMBL/GenBank/DDBJ whole genome shotgun (WGS) entry which is preliminary data.</text>
</comment>
<dbReference type="EMBL" id="CAJSTJ010000172">
    <property type="protein sequence ID" value="CAG7564717.1"/>
    <property type="molecule type" value="Genomic_DNA"/>
</dbReference>
<name>A0A8J2IW63_FUSEQ</name>
<accession>A0A8J2IW63</accession>
<feature type="region of interest" description="Disordered" evidence="1">
    <location>
        <begin position="274"/>
        <end position="295"/>
    </location>
</feature>
<evidence type="ECO:0000313" key="3">
    <source>
        <dbReference type="Proteomes" id="UP000693738"/>
    </source>
</evidence>
<organism evidence="2 3">
    <name type="scientific">Fusarium equiseti</name>
    <name type="common">Fusarium scirpi</name>
    <dbReference type="NCBI Taxonomy" id="61235"/>
    <lineage>
        <taxon>Eukaryota</taxon>
        <taxon>Fungi</taxon>
        <taxon>Dikarya</taxon>
        <taxon>Ascomycota</taxon>
        <taxon>Pezizomycotina</taxon>
        <taxon>Sordariomycetes</taxon>
        <taxon>Hypocreomycetidae</taxon>
        <taxon>Hypocreales</taxon>
        <taxon>Nectriaceae</taxon>
        <taxon>Fusarium</taxon>
        <taxon>Fusarium incarnatum-equiseti species complex</taxon>
    </lineage>
</organism>